<dbReference type="GO" id="GO:0004376">
    <property type="term" value="F:GPI mannosyltransferase activity"/>
    <property type="evidence" value="ECO:0007669"/>
    <property type="project" value="InterPro"/>
</dbReference>
<evidence type="ECO:0000256" key="4">
    <source>
        <dbReference type="ARBA" id="ARBA00013795"/>
    </source>
</evidence>
<keyword evidence="7 12" id="KW-0808">Transferase</keyword>
<evidence type="ECO:0000256" key="3">
    <source>
        <dbReference type="ARBA" id="ARBA00008698"/>
    </source>
</evidence>
<keyword evidence="11 12" id="KW-0472">Membrane</keyword>
<feature type="region of interest" description="Disordered" evidence="13">
    <location>
        <begin position="1"/>
        <end position="24"/>
    </location>
</feature>
<evidence type="ECO:0000256" key="6">
    <source>
        <dbReference type="ARBA" id="ARBA00022676"/>
    </source>
</evidence>
<organism evidence="14 15">
    <name type="scientific">Agaricus bisporus var. burnettii</name>
    <dbReference type="NCBI Taxonomy" id="192524"/>
    <lineage>
        <taxon>Eukaryota</taxon>
        <taxon>Fungi</taxon>
        <taxon>Dikarya</taxon>
        <taxon>Basidiomycota</taxon>
        <taxon>Agaricomycotina</taxon>
        <taxon>Agaricomycetes</taxon>
        <taxon>Agaricomycetidae</taxon>
        <taxon>Agaricales</taxon>
        <taxon>Agaricineae</taxon>
        <taxon>Agaricaceae</taxon>
        <taxon>Agaricus</taxon>
    </lineage>
</organism>
<evidence type="ECO:0000313" key="15">
    <source>
        <dbReference type="Proteomes" id="UP000629468"/>
    </source>
</evidence>
<comment type="caution">
    <text evidence="14">The sequence shown here is derived from an EMBL/GenBank/DDBJ whole genome shotgun (WGS) entry which is preliminary data.</text>
</comment>
<comment type="similarity">
    <text evidence="3 12">Belongs to the PIGV family.</text>
</comment>
<dbReference type="UniPathway" id="UPA00196"/>
<proteinExistence type="inferred from homology"/>
<evidence type="ECO:0000256" key="9">
    <source>
        <dbReference type="ARBA" id="ARBA00022824"/>
    </source>
</evidence>
<dbReference type="PANTHER" id="PTHR12468:SF2">
    <property type="entry name" value="GPI MANNOSYLTRANSFERASE 2"/>
    <property type="match status" value="1"/>
</dbReference>
<dbReference type="EMBL" id="JABXXO010000003">
    <property type="protein sequence ID" value="KAF7783058.1"/>
    <property type="molecule type" value="Genomic_DNA"/>
</dbReference>
<dbReference type="PANTHER" id="PTHR12468">
    <property type="entry name" value="GPI MANNOSYLTRANSFERASE 2"/>
    <property type="match status" value="1"/>
</dbReference>
<dbReference type="GO" id="GO:0006506">
    <property type="term" value="P:GPI anchor biosynthetic process"/>
    <property type="evidence" value="ECO:0007669"/>
    <property type="project" value="UniProtKB-UniPathway"/>
</dbReference>
<reference evidence="14 15" key="1">
    <citation type="journal article" name="Sci. Rep.">
        <title>Telomere-to-telomere assembled and centromere annotated genomes of the two main subspecies of the button mushroom Agaricus bisporus reveal especially polymorphic chromosome ends.</title>
        <authorList>
            <person name="Sonnenberg A.S.M."/>
            <person name="Sedaghat-Telgerd N."/>
            <person name="Lavrijssen B."/>
            <person name="Ohm R.A."/>
            <person name="Hendrickx P.M."/>
            <person name="Scholtmeijer K."/>
            <person name="Baars J.J.P."/>
            <person name="van Peer A."/>
        </authorList>
    </citation>
    <scope>NUCLEOTIDE SEQUENCE [LARGE SCALE GENOMIC DNA]</scope>
    <source>
        <strain evidence="14 15">H119_p4</strain>
    </source>
</reference>
<evidence type="ECO:0000256" key="11">
    <source>
        <dbReference type="ARBA" id="ARBA00023136"/>
    </source>
</evidence>
<evidence type="ECO:0000256" key="1">
    <source>
        <dbReference type="ARBA" id="ARBA00004477"/>
    </source>
</evidence>
<comment type="pathway">
    <text evidence="2 12">Glycolipid biosynthesis; glycosylphosphatidylinositol-anchor biosynthesis.</text>
</comment>
<dbReference type="AlphaFoldDB" id="A0A8H7F962"/>
<keyword evidence="6 12" id="KW-0328">Glycosyltransferase</keyword>
<gene>
    <name evidence="14" type="ORF">Agabi119p4_2434</name>
</gene>
<evidence type="ECO:0000256" key="7">
    <source>
        <dbReference type="ARBA" id="ARBA00022679"/>
    </source>
</evidence>
<comment type="subcellular location">
    <subcellularLocation>
        <location evidence="1 12">Endoplasmic reticulum membrane</location>
        <topology evidence="1 12">Multi-pass membrane protein</topology>
    </subcellularLocation>
</comment>
<evidence type="ECO:0000256" key="10">
    <source>
        <dbReference type="ARBA" id="ARBA00022989"/>
    </source>
</evidence>
<feature type="transmembrane region" description="Helical" evidence="12">
    <location>
        <begin position="95"/>
        <end position="121"/>
    </location>
</feature>
<dbReference type="Proteomes" id="UP000629468">
    <property type="component" value="Unassembled WGS sequence"/>
</dbReference>
<accession>A0A8H7F962</accession>
<name>A0A8H7F962_AGABI</name>
<evidence type="ECO:0000313" key="14">
    <source>
        <dbReference type="EMBL" id="KAF7783058.1"/>
    </source>
</evidence>
<evidence type="ECO:0000256" key="12">
    <source>
        <dbReference type="RuleBase" id="RU363112"/>
    </source>
</evidence>
<feature type="transmembrane region" description="Helical" evidence="12">
    <location>
        <begin position="133"/>
        <end position="156"/>
    </location>
</feature>
<keyword evidence="10 12" id="KW-1133">Transmembrane helix</keyword>
<dbReference type="GO" id="GO:0005789">
    <property type="term" value="C:endoplasmic reticulum membrane"/>
    <property type="evidence" value="ECO:0007669"/>
    <property type="project" value="UniProtKB-SubCell"/>
</dbReference>
<keyword evidence="5 12" id="KW-0337">GPI-anchor biosynthesis</keyword>
<dbReference type="GO" id="GO:0000009">
    <property type="term" value="F:alpha-1,6-mannosyltransferase activity"/>
    <property type="evidence" value="ECO:0007669"/>
    <property type="project" value="InterPro"/>
</dbReference>
<sequence>MASLSAGTSSTFSTSPATATAGSTTMPFSSLGPFSSASSAIPPSSSSSTPPSPTTPALLALIPSSPATLYWAPYAEPFFTYLSYRGMFASARRQWLKATLFFTLAATFRSNGFFLAGFIIWPCFLLKPSLSTLAISVLSTVLILSPILAHNFAAYLSFCPSSSPPPGARIPFLLSTATSNPSTGTSVSSNTGPSLSFPTFSSLFLFSSPCSPTL</sequence>
<evidence type="ECO:0000256" key="13">
    <source>
        <dbReference type="SAM" id="MobiDB-lite"/>
    </source>
</evidence>
<evidence type="ECO:0000256" key="5">
    <source>
        <dbReference type="ARBA" id="ARBA00022502"/>
    </source>
</evidence>
<protein>
    <recommendedName>
        <fullName evidence="4 12">GPI mannosyltransferase 2</fullName>
        <ecNumber evidence="12">2.4.1.-</ecNumber>
    </recommendedName>
</protein>
<comment type="function">
    <text evidence="12">Mannosyltransferase involved in glycosylphosphatidylinositol-anchor biosynthesis.</text>
</comment>
<evidence type="ECO:0000256" key="8">
    <source>
        <dbReference type="ARBA" id="ARBA00022692"/>
    </source>
</evidence>
<dbReference type="InterPro" id="IPR007315">
    <property type="entry name" value="PIG-V/Gpi18"/>
</dbReference>
<feature type="region of interest" description="Disordered" evidence="13">
    <location>
        <begin position="33"/>
        <end position="52"/>
    </location>
</feature>
<dbReference type="GO" id="GO:0031501">
    <property type="term" value="C:mannosyltransferase complex"/>
    <property type="evidence" value="ECO:0007669"/>
    <property type="project" value="TreeGrafter"/>
</dbReference>
<keyword evidence="9 12" id="KW-0256">Endoplasmic reticulum</keyword>
<dbReference type="EC" id="2.4.1.-" evidence="12"/>
<evidence type="ECO:0000256" key="2">
    <source>
        <dbReference type="ARBA" id="ARBA00004687"/>
    </source>
</evidence>
<comment type="caution">
    <text evidence="12">Lacks conserved residue(s) required for the propagation of feature annotation.</text>
</comment>
<keyword evidence="8 12" id="KW-0812">Transmembrane</keyword>